<dbReference type="Gene3D" id="3.40.50.12230">
    <property type="match status" value="1"/>
</dbReference>
<dbReference type="CDD" id="cd08646">
    <property type="entry name" value="FMT_core_Met-tRNA-FMT_N"/>
    <property type="match status" value="1"/>
</dbReference>
<evidence type="ECO:0000313" key="8">
    <source>
        <dbReference type="EMBL" id="KKQ22353.1"/>
    </source>
</evidence>
<evidence type="ECO:0000259" key="6">
    <source>
        <dbReference type="Pfam" id="PF00551"/>
    </source>
</evidence>
<accession>A0A0G0FTJ1</accession>
<dbReference type="PROSITE" id="PS00373">
    <property type="entry name" value="GART"/>
    <property type="match status" value="1"/>
</dbReference>
<dbReference type="SUPFAM" id="SSF50486">
    <property type="entry name" value="FMT C-terminal domain-like"/>
    <property type="match status" value="1"/>
</dbReference>
<name>A0A0G0FTJ1_9BACT</name>
<keyword evidence="4 5" id="KW-0648">Protein biosynthesis</keyword>
<dbReference type="SUPFAM" id="SSF53328">
    <property type="entry name" value="Formyltransferase"/>
    <property type="match status" value="1"/>
</dbReference>
<dbReference type="GO" id="GO:0005829">
    <property type="term" value="C:cytosol"/>
    <property type="evidence" value="ECO:0007669"/>
    <property type="project" value="TreeGrafter"/>
</dbReference>
<organism evidence="8 9">
    <name type="scientific">Candidatus Wolfebacteria bacterium GW2011_GWC1_37_10</name>
    <dbReference type="NCBI Taxonomy" id="1619010"/>
    <lineage>
        <taxon>Bacteria</taxon>
        <taxon>Candidatus Wolfeibacteriota</taxon>
    </lineage>
</organism>
<evidence type="ECO:0000256" key="4">
    <source>
        <dbReference type="ARBA" id="ARBA00022917"/>
    </source>
</evidence>
<dbReference type="InterPro" id="IPR011034">
    <property type="entry name" value="Formyl_transferase-like_C_sf"/>
</dbReference>
<dbReference type="EC" id="2.1.2.9" evidence="2 5"/>
<proteinExistence type="inferred from homology"/>
<keyword evidence="3 5" id="KW-0808">Transferase</keyword>
<comment type="caution">
    <text evidence="8">The sequence shown here is derived from an EMBL/GenBank/DDBJ whole genome shotgun (WGS) entry which is preliminary data.</text>
</comment>
<dbReference type="AlphaFoldDB" id="A0A0G0FTJ1"/>
<comment type="function">
    <text evidence="5">Attaches a formyl group to the free amino group of methionyl-tRNA(fMet). The formyl group appears to play a dual role in the initiator identity of N-formylmethionyl-tRNA by promoting its recognition by IF2 and preventing the misappropriation of this tRNA by the elongation apparatus.</text>
</comment>
<gene>
    <name evidence="5" type="primary">fmt</name>
    <name evidence="8" type="ORF">US36_C0008G0025</name>
</gene>
<comment type="similarity">
    <text evidence="1 5">Belongs to the Fmt family.</text>
</comment>
<dbReference type="EMBL" id="LBSR01000008">
    <property type="protein sequence ID" value="KKQ22353.1"/>
    <property type="molecule type" value="Genomic_DNA"/>
</dbReference>
<dbReference type="Pfam" id="PF00551">
    <property type="entry name" value="Formyl_trans_N"/>
    <property type="match status" value="1"/>
</dbReference>
<dbReference type="CDD" id="cd08704">
    <property type="entry name" value="Met_tRNA_FMT_C"/>
    <property type="match status" value="1"/>
</dbReference>
<evidence type="ECO:0000259" key="7">
    <source>
        <dbReference type="Pfam" id="PF02911"/>
    </source>
</evidence>
<dbReference type="GO" id="GO:0004479">
    <property type="term" value="F:methionyl-tRNA formyltransferase activity"/>
    <property type="evidence" value="ECO:0007669"/>
    <property type="project" value="UniProtKB-UniRule"/>
</dbReference>
<dbReference type="InterPro" id="IPR001555">
    <property type="entry name" value="GART_AS"/>
</dbReference>
<evidence type="ECO:0000256" key="1">
    <source>
        <dbReference type="ARBA" id="ARBA00010699"/>
    </source>
</evidence>
<dbReference type="HAMAP" id="MF_00182">
    <property type="entry name" value="Formyl_trans"/>
    <property type="match status" value="1"/>
</dbReference>
<dbReference type="Pfam" id="PF02911">
    <property type="entry name" value="Formyl_trans_C"/>
    <property type="match status" value="1"/>
</dbReference>
<dbReference type="InterPro" id="IPR002376">
    <property type="entry name" value="Formyl_transf_N"/>
</dbReference>
<feature type="binding site" evidence="5">
    <location>
        <begin position="111"/>
        <end position="114"/>
    </location>
    <ligand>
        <name>(6S)-5,6,7,8-tetrahydrofolate</name>
        <dbReference type="ChEBI" id="CHEBI:57453"/>
    </ligand>
</feature>
<dbReference type="InterPro" id="IPR041711">
    <property type="entry name" value="Met-tRNA-FMT_N"/>
</dbReference>
<feature type="domain" description="Formyl transferase C-terminal" evidence="7">
    <location>
        <begin position="230"/>
        <end position="268"/>
    </location>
</feature>
<dbReference type="NCBIfam" id="TIGR00460">
    <property type="entry name" value="fmt"/>
    <property type="match status" value="1"/>
</dbReference>
<dbReference type="PANTHER" id="PTHR11138">
    <property type="entry name" value="METHIONYL-TRNA FORMYLTRANSFERASE"/>
    <property type="match status" value="1"/>
</dbReference>
<evidence type="ECO:0000256" key="3">
    <source>
        <dbReference type="ARBA" id="ARBA00022679"/>
    </source>
</evidence>
<dbReference type="PATRIC" id="fig|1619010.3.peg.333"/>
<protein>
    <recommendedName>
        <fullName evidence="2 5">Methionyl-tRNA formyltransferase</fullName>
        <ecNumber evidence="2 5">2.1.2.9</ecNumber>
    </recommendedName>
</protein>
<sequence>MKFIFFGTPDFAAIILEKLINSGYVPKAVVCNPDKPVGRKKIITPPPVKVLIMKHEIWNIPVLQPEKLDKSFMLQVSSSITDIFIVAAYANIIPKEILNIPKLGTIGIHPSLLPKYRGATPIQTAILNNDQETGTTLFLMDEKLDHGAIIANSEFRIQNSEWNYEALMKKLANLSADLLIKTLPDFIAGKITPLPQDESLATFTKKFKTEDAFIKPEDLKQAEISGGSLALEIERKIRAFNPEPGAYTTIENKRTKLLEAKIINNKLKLTKIQTEGKTPTVLN</sequence>
<dbReference type="PANTHER" id="PTHR11138:SF5">
    <property type="entry name" value="METHIONYL-TRNA FORMYLTRANSFERASE, MITOCHONDRIAL"/>
    <property type="match status" value="1"/>
</dbReference>
<feature type="domain" description="Formyl transferase N-terminal" evidence="6">
    <location>
        <begin position="1"/>
        <end position="182"/>
    </location>
</feature>
<reference evidence="8 9" key="1">
    <citation type="journal article" date="2015" name="Nature">
        <title>rRNA introns, odd ribosomes, and small enigmatic genomes across a large radiation of phyla.</title>
        <authorList>
            <person name="Brown C.T."/>
            <person name="Hug L.A."/>
            <person name="Thomas B.C."/>
            <person name="Sharon I."/>
            <person name="Castelle C.J."/>
            <person name="Singh A."/>
            <person name="Wilkins M.J."/>
            <person name="Williams K.H."/>
            <person name="Banfield J.F."/>
        </authorList>
    </citation>
    <scope>NUCLEOTIDE SEQUENCE [LARGE SCALE GENOMIC DNA]</scope>
</reference>
<dbReference type="InterPro" id="IPR005793">
    <property type="entry name" value="Formyl_trans_C"/>
</dbReference>
<dbReference type="Proteomes" id="UP000034044">
    <property type="component" value="Unassembled WGS sequence"/>
</dbReference>
<dbReference type="InterPro" id="IPR036477">
    <property type="entry name" value="Formyl_transf_N_sf"/>
</dbReference>
<evidence type="ECO:0000256" key="2">
    <source>
        <dbReference type="ARBA" id="ARBA00012261"/>
    </source>
</evidence>
<evidence type="ECO:0000256" key="5">
    <source>
        <dbReference type="HAMAP-Rule" id="MF_00182"/>
    </source>
</evidence>
<dbReference type="InterPro" id="IPR044135">
    <property type="entry name" value="Met-tRNA-FMT_C"/>
</dbReference>
<dbReference type="InterPro" id="IPR005794">
    <property type="entry name" value="Fmt"/>
</dbReference>
<comment type="catalytic activity">
    <reaction evidence="5">
        <text>L-methionyl-tRNA(fMet) + (6R)-10-formyltetrahydrofolate = N-formyl-L-methionyl-tRNA(fMet) + (6S)-5,6,7,8-tetrahydrofolate + H(+)</text>
        <dbReference type="Rhea" id="RHEA:24380"/>
        <dbReference type="Rhea" id="RHEA-COMP:9952"/>
        <dbReference type="Rhea" id="RHEA-COMP:9953"/>
        <dbReference type="ChEBI" id="CHEBI:15378"/>
        <dbReference type="ChEBI" id="CHEBI:57453"/>
        <dbReference type="ChEBI" id="CHEBI:78530"/>
        <dbReference type="ChEBI" id="CHEBI:78844"/>
        <dbReference type="ChEBI" id="CHEBI:195366"/>
        <dbReference type="EC" id="2.1.2.9"/>
    </reaction>
</comment>
<evidence type="ECO:0000313" key="9">
    <source>
        <dbReference type="Proteomes" id="UP000034044"/>
    </source>
</evidence>